<evidence type="ECO:0000256" key="1">
    <source>
        <dbReference type="ARBA" id="ARBA00023002"/>
    </source>
</evidence>
<dbReference type="Pfam" id="PF03446">
    <property type="entry name" value="NAD_binding_2"/>
    <property type="match status" value="1"/>
</dbReference>
<dbReference type="InterPro" id="IPR013328">
    <property type="entry name" value="6PGD_dom2"/>
</dbReference>
<dbReference type="GO" id="GO:0051287">
    <property type="term" value="F:NAD binding"/>
    <property type="evidence" value="ECO:0007669"/>
    <property type="project" value="InterPro"/>
</dbReference>
<feature type="active site" evidence="3">
    <location>
        <position position="171"/>
    </location>
</feature>
<evidence type="ECO:0000259" key="5">
    <source>
        <dbReference type="Pfam" id="PF14833"/>
    </source>
</evidence>
<feature type="domain" description="6-phosphogluconate dehydrogenase NADP-binding" evidence="4">
    <location>
        <begin position="2"/>
        <end position="158"/>
    </location>
</feature>
<name>A0A5R9J6I4_9PROT</name>
<dbReference type="GO" id="GO:0050661">
    <property type="term" value="F:NADP binding"/>
    <property type="evidence" value="ECO:0007669"/>
    <property type="project" value="InterPro"/>
</dbReference>
<accession>A0A5R9J6I4</accession>
<dbReference type="InterPro" id="IPR051265">
    <property type="entry name" value="HIBADH-related_NP60_sf"/>
</dbReference>
<dbReference type="Pfam" id="PF14833">
    <property type="entry name" value="NAD_binding_11"/>
    <property type="match status" value="1"/>
</dbReference>
<comment type="caution">
    <text evidence="6">The sequence shown here is derived from an EMBL/GenBank/DDBJ whole genome shotgun (WGS) entry which is preliminary data.</text>
</comment>
<dbReference type="OrthoDB" id="9812907at2"/>
<sequence length="294" mass="31106">MKIGWIGLGPMGTPMAGRLLDAGHTLAVFNRTQSRADDLVSRGARRADTPAAAARDADIVFSMLANDEAVESLAYGGNGIVAGLACDAVHVSTSTISPDLSTRLQRAHQEHGQLYAAATVLGRPPAAQAGELFIVLAGAEAARQRIAQPLATLGQRVFDLGEDPAQANLVKLSLNFMIFSTIEQMSEMFALNDKGGIAPATLYEIMTNSFFSAPVHKNYGRLIVDENFDPPGAAVPLALKDNRLLLQAAEALAVPVPMASLLRDRFLAMTAKGEAGLDFAALSRRSRDDAGLLP</sequence>
<dbReference type="AlphaFoldDB" id="A0A5R9J6I4"/>
<proteinExistence type="predicted"/>
<dbReference type="RefSeq" id="WP_138326041.1">
    <property type="nucleotide sequence ID" value="NZ_VCDI01000003.1"/>
</dbReference>
<evidence type="ECO:0000256" key="2">
    <source>
        <dbReference type="ARBA" id="ARBA00023027"/>
    </source>
</evidence>
<dbReference type="InterPro" id="IPR036291">
    <property type="entry name" value="NAD(P)-bd_dom_sf"/>
</dbReference>
<keyword evidence="1" id="KW-0560">Oxidoreductase</keyword>
<gene>
    <name evidence="6" type="ORF">FE263_11045</name>
</gene>
<dbReference type="InterPro" id="IPR006115">
    <property type="entry name" value="6PGDH_NADP-bd"/>
</dbReference>
<dbReference type="InterPro" id="IPR029154">
    <property type="entry name" value="HIBADH-like_NADP-bd"/>
</dbReference>
<keyword evidence="7" id="KW-1185">Reference proteome</keyword>
<dbReference type="PIRSF" id="PIRSF000103">
    <property type="entry name" value="HIBADH"/>
    <property type="match status" value="1"/>
</dbReference>
<dbReference type="PANTHER" id="PTHR43580:SF2">
    <property type="entry name" value="CYTOKINE-LIKE NUCLEAR FACTOR N-PAC"/>
    <property type="match status" value="1"/>
</dbReference>
<dbReference type="EMBL" id="VCDI01000003">
    <property type="protein sequence ID" value="TLU72579.1"/>
    <property type="molecule type" value="Genomic_DNA"/>
</dbReference>
<reference evidence="6 7" key="1">
    <citation type="submission" date="2019-05" db="EMBL/GenBank/DDBJ databases">
        <authorList>
            <person name="Pankratov T."/>
            <person name="Grouzdev D."/>
        </authorList>
    </citation>
    <scope>NUCLEOTIDE SEQUENCE [LARGE SCALE GENOMIC DNA]</scope>
    <source>
        <strain evidence="6 7">KEBCLARHB70R</strain>
    </source>
</reference>
<organism evidence="6 7">
    <name type="scientific">Lichenicoccus roseus</name>
    <dbReference type="NCBI Taxonomy" id="2683649"/>
    <lineage>
        <taxon>Bacteria</taxon>
        <taxon>Pseudomonadati</taxon>
        <taxon>Pseudomonadota</taxon>
        <taxon>Alphaproteobacteria</taxon>
        <taxon>Acetobacterales</taxon>
        <taxon>Acetobacteraceae</taxon>
        <taxon>Lichenicoccus</taxon>
    </lineage>
</organism>
<dbReference type="Gene3D" id="1.10.1040.10">
    <property type="entry name" value="N-(1-d-carboxylethyl)-l-norvaline Dehydrogenase, domain 2"/>
    <property type="match status" value="1"/>
</dbReference>
<dbReference type="GO" id="GO:0016491">
    <property type="term" value="F:oxidoreductase activity"/>
    <property type="evidence" value="ECO:0007669"/>
    <property type="project" value="UniProtKB-KW"/>
</dbReference>
<evidence type="ECO:0000313" key="7">
    <source>
        <dbReference type="Proteomes" id="UP000305654"/>
    </source>
</evidence>
<dbReference type="Gene3D" id="3.40.50.720">
    <property type="entry name" value="NAD(P)-binding Rossmann-like Domain"/>
    <property type="match status" value="1"/>
</dbReference>
<dbReference type="Proteomes" id="UP000305654">
    <property type="component" value="Unassembled WGS sequence"/>
</dbReference>
<dbReference type="InterPro" id="IPR008927">
    <property type="entry name" value="6-PGluconate_DH-like_C_sf"/>
</dbReference>
<dbReference type="InterPro" id="IPR015815">
    <property type="entry name" value="HIBADH-related"/>
</dbReference>
<dbReference type="SUPFAM" id="SSF48179">
    <property type="entry name" value="6-phosphogluconate dehydrogenase C-terminal domain-like"/>
    <property type="match status" value="1"/>
</dbReference>
<keyword evidence="2" id="KW-0520">NAD</keyword>
<dbReference type="PANTHER" id="PTHR43580">
    <property type="entry name" value="OXIDOREDUCTASE GLYR1-RELATED"/>
    <property type="match status" value="1"/>
</dbReference>
<evidence type="ECO:0000313" key="6">
    <source>
        <dbReference type="EMBL" id="TLU72579.1"/>
    </source>
</evidence>
<feature type="domain" description="3-hydroxyisobutyrate dehydrogenase-like NAD-binding" evidence="5">
    <location>
        <begin position="166"/>
        <end position="283"/>
    </location>
</feature>
<protein>
    <submittedName>
        <fullName evidence="6">NAD(P)-dependent oxidoreductase</fullName>
    </submittedName>
</protein>
<evidence type="ECO:0000259" key="4">
    <source>
        <dbReference type="Pfam" id="PF03446"/>
    </source>
</evidence>
<evidence type="ECO:0000256" key="3">
    <source>
        <dbReference type="PIRSR" id="PIRSR000103-1"/>
    </source>
</evidence>
<dbReference type="SUPFAM" id="SSF51735">
    <property type="entry name" value="NAD(P)-binding Rossmann-fold domains"/>
    <property type="match status" value="1"/>
</dbReference>